<dbReference type="CDD" id="cd00077">
    <property type="entry name" value="HDc"/>
    <property type="match status" value="1"/>
</dbReference>
<accession>A0ABY4PEI7</accession>
<dbReference type="EMBL" id="CP093365">
    <property type="protein sequence ID" value="UQS83926.1"/>
    <property type="molecule type" value="Genomic_DNA"/>
</dbReference>
<dbReference type="InterPro" id="IPR003607">
    <property type="entry name" value="HD/PDEase_dom"/>
</dbReference>
<protein>
    <submittedName>
        <fullName evidence="2">HD domain-containing protein</fullName>
    </submittedName>
</protein>
<evidence type="ECO:0000313" key="3">
    <source>
        <dbReference type="Proteomes" id="UP000831947"/>
    </source>
</evidence>
<name>A0ABY4PEI7_9LACO</name>
<dbReference type="Proteomes" id="UP000831947">
    <property type="component" value="Chromosome"/>
</dbReference>
<dbReference type="RefSeq" id="WP_249513111.1">
    <property type="nucleotide sequence ID" value="NZ_CP093365.1"/>
</dbReference>
<dbReference type="Gene3D" id="1.20.58.1910">
    <property type="match status" value="1"/>
</dbReference>
<gene>
    <name evidence="2" type="ORF">MOO47_01680</name>
</gene>
<feature type="domain" description="HD/PDEase" evidence="1">
    <location>
        <begin position="18"/>
        <end position="138"/>
    </location>
</feature>
<reference evidence="2 3" key="1">
    <citation type="journal article" date="2022" name="Int. J. Syst. Evol. Microbiol.">
        <title>Apilactobacillus apisilvae sp. nov., Nicolia spurrieriana gen. nov. sp. nov., Bombilactobacillus folatiphilus sp. nov. and Bombilactobacillus thymidiniphilus sp. nov., four new lactic acid bacterial isolates from stingless bees Tetragonula carbonaria and Austroplebeia australis.</title>
        <authorList>
            <person name="Oliphant S.A."/>
            <person name="Watson-Haigh N.S."/>
            <person name="Sumby K.M."/>
            <person name="Gardner J."/>
            <person name="Groom S."/>
            <person name="Jiranek V."/>
        </authorList>
    </citation>
    <scope>NUCLEOTIDE SEQUENCE [LARGE SCALE GENOMIC DNA]</scope>
    <source>
        <strain evidence="2 3">SG4_A1</strain>
    </source>
</reference>
<evidence type="ECO:0000313" key="2">
    <source>
        <dbReference type="EMBL" id="UQS83926.1"/>
    </source>
</evidence>
<evidence type="ECO:0000259" key="1">
    <source>
        <dbReference type="SMART" id="SM00471"/>
    </source>
</evidence>
<dbReference type="SUPFAM" id="SSF109604">
    <property type="entry name" value="HD-domain/PDEase-like"/>
    <property type="match status" value="1"/>
</dbReference>
<dbReference type="Gene3D" id="1.10.472.50">
    <property type="entry name" value="HD-domain/PDEase-like"/>
    <property type="match status" value="1"/>
</dbReference>
<dbReference type="SMART" id="SM00471">
    <property type="entry name" value="HDc"/>
    <property type="match status" value="1"/>
</dbReference>
<keyword evidence="3" id="KW-1185">Reference proteome</keyword>
<organism evidence="2 3">
    <name type="scientific">Bombilactobacillus thymidiniphilus</name>
    <dbReference type="NCBI Taxonomy" id="2923363"/>
    <lineage>
        <taxon>Bacteria</taxon>
        <taxon>Bacillati</taxon>
        <taxon>Bacillota</taxon>
        <taxon>Bacilli</taxon>
        <taxon>Lactobacillales</taxon>
        <taxon>Lactobacillaceae</taxon>
        <taxon>Bombilactobacillus</taxon>
    </lineage>
</organism>
<dbReference type="PANTHER" id="PTHR33594:SF1">
    <property type="entry name" value="HD_PDEASE DOMAIN-CONTAINING PROTEIN"/>
    <property type="match status" value="1"/>
</dbReference>
<dbReference type="PANTHER" id="PTHR33594">
    <property type="entry name" value="SUPERFAMILY HYDROLASE, PUTATIVE (AFU_ORTHOLOGUE AFUA_1G03035)-RELATED"/>
    <property type="match status" value="1"/>
</dbReference>
<proteinExistence type="predicted"/>
<sequence>MDLQLIISYAQKILHFDSSGHDFYHAQRVANTAWQLYQQDQVAVEQNVEPLILATGYLHDTLDDKLISDLATAQEQVQIILQKTGFATKQQKQILSVSQHLSYAANLQHHWKLPLWGQYVQDADRLDALGAIGIARAFAYGGKNSQAIYDPTIPCQKLTNKKQYRKHSTTTINHFYEKLLLLAYQMNTPAGLKLAQKRKQYMQQFLTEFLAEWNF</sequence>